<dbReference type="RefSeq" id="WP_129894088.1">
    <property type="nucleotide sequence ID" value="NZ_CP035758.1"/>
</dbReference>
<reference evidence="1 2" key="1">
    <citation type="submission" date="2019-01" db="EMBL/GenBank/DDBJ databases">
        <title>Ktedonosporobacter rubrisoli SCAWS-G2.</title>
        <authorList>
            <person name="Huang Y."/>
            <person name="Yan B."/>
        </authorList>
    </citation>
    <scope>NUCLEOTIDE SEQUENCE [LARGE SCALE GENOMIC DNA]</scope>
    <source>
        <strain evidence="1 2">SCAWS-G2</strain>
    </source>
</reference>
<dbReference type="Gene3D" id="3.20.20.210">
    <property type="match status" value="1"/>
</dbReference>
<dbReference type="InterPro" id="IPR038071">
    <property type="entry name" value="UROD/MetE-like_sf"/>
</dbReference>
<dbReference type="AlphaFoldDB" id="A0A4P6K588"/>
<name>A0A4P6K588_KTERU</name>
<accession>A0A4P6K588</accession>
<dbReference type="SUPFAM" id="SSF51726">
    <property type="entry name" value="UROD/MetE-like"/>
    <property type="match status" value="1"/>
</dbReference>
<dbReference type="EMBL" id="CP035758">
    <property type="protein sequence ID" value="QBD83020.1"/>
    <property type="molecule type" value="Genomic_DNA"/>
</dbReference>
<evidence type="ECO:0008006" key="3">
    <source>
        <dbReference type="Google" id="ProtNLM"/>
    </source>
</evidence>
<evidence type="ECO:0000313" key="1">
    <source>
        <dbReference type="EMBL" id="QBD83020.1"/>
    </source>
</evidence>
<protein>
    <recommendedName>
        <fullName evidence="3">Methionine synthase</fullName>
    </recommendedName>
</protein>
<proteinExistence type="predicted"/>
<dbReference type="OrthoDB" id="4504900at2"/>
<dbReference type="KEGG" id="kbs:EPA93_46480"/>
<sequence length="342" mass="37845">MAHIQQPHGAHLVGSVPLASAQEVFSTVSSLLGSWLRRIPDGETGARSNWIRWQYPFLARTEMLEDVSSSSQGYAPGPRLALRSSAETLLFKELGYAEAAIESYMLFAQLKKAGHIPAHCRFQVCLPTPIAPITTFIQLSDQAAVEPAYEAAMIAELKRITTAIPLHELAIQWDTAIEFALLEGVMPTFFTNVEDEILQRLIRLGEEVPAQVELGYHLCYGDSGHQHFKQPADTAKLVDVANALASRLQRPLHWLHMPVPRNRADDAYFAPLRQLHLKPETEFYLGLMHYTDGVAGAKERIAAAQKAMADFGVATECGMGRRLPETIAALLRMHSEVSSPVQ</sequence>
<keyword evidence="2" id="KW-1185">Reference proteome</keyword>
<gene>
    <name evidence="1" type="ORF">EPA93_46480</name>
</gene>
<evidence type="ECO:0000313" key="2">
    <source>
        <dbReference type="Proteomes" id="UP000290365"/>
    </source>
</evidence>
<dbReference type="Proteomes" id="UP000290365">
    <property type="component" value="Chromosome"/>
</dbReference>
<organism evidence="1 2">
    <name type="scientific">Ktedonosporobacter rubrisoli</name>
    <dbReference type="NCBI Taxonomy" id="2509675"/>
    <lineage>
        <taxon>Bacteria</taxon>
        <taxon>Bacillati</taxon>
        <taxon>Chloroflexota</taxon>
        <taxon>Ktedonobacteria</taxon>
        <taxon>Ktedonobacterales</taxon>
        <taxon>Ktedonosporobacteraceae</taxon>
        <taxon>Ktedonosporobacter</taxon>
    </lineage>
</organism>